<dbReference type="OrthoDB" id="3694906at2"/>
<evidence type="ECO:0000313" key="7">
    <source>
        <dbReference type="EMBL" id="SIS42617.1"/>
    </source>
</evidence>
<dbReference type="InterPro" id="IPR029060">
    <property type="entry name" value="PIN-like_dom_sf"/>
</dbReference>
<protein>
    <submittedName>
        <fullName evidence="7">Predicted nucleic acid-binding protein, contains PIN domain</fullName>
    </submittedName>
</protein>
<keyword evidence="4" id="KW-0378">Hydrolase</keyword>
<name>A0A1N7J032_9CORY</name>
<accession>A0A1N7J032</accession>
<keyword evidence="8" id="KW-1185">Reference proteome</keyword>
<dbReference type="InterPro" id="IPR002716">
    <property type="entry name" value="PIN_dom"/>
</dbReference>
<evidence type="ECO:0000259" key="6">
    <source>
        <dbReference type="Pfam" id="PF01850"/>
    </source>
</evidence>
<evidence type="ECO:0000313" key="8">
    <source>
        <dbReference type="Proteomes" id="UP000186292"/>
    </source>
</evidence>
<keyword evidence="5" id="KW-0460">Magnesium</keyword>
<sequence>MDRKEEPVRVAVDSNLFISLFLDEDENLNDRTEAVLGYDGFDVVLSTLVGIEGVGAVGMRKGASIGPIDNEEIQAARRFFDNADVLWMEVNRKVMLRARDYSTQFVIKPPDATVLACAVESGCEYLFTNDVGLIKHSDSIPGIEICPPPPLTFFPGEEKGFVLPDQPGGEAELPD</sequence>
<dbReference type="GO" id="GO:0046872">
    <property type="term" value="F:metal ion binding"/>
    <property type="evidence" value="ECO:0007669"/>
    <property type="project" value="UniProtKB-KW"/>
</dbReference>
<evidence type="ECO:0000256" key="1">
    <source>
        <dbReference type="ARBA" id="ARBA00022649"/>
    </source>
</evidence>
<evidence type="ECO:0000256" key="2">
    <source>
        <dbReference type="ARBA" id="ARBA00022722"/>
    </source>
</evidence>
<dbReference type="AlphaFoldDB" id="A0A1N7J032"/>
<dbReference type="GO" id="GO:0004518">
    <property type="term" value="F:nuclease activity"/>
    <property type="evidence" value="ECO:0007669"/>
    <property type="project" value="UniProtKB-KW"/>
</dbReference>
<gene>
    <name evidence="7" type="ORF">SAMN05444817_10327</name>
</gene>
<reference evidence="8" key="1">
    <citation type="submission" date="2017-01" db="EMBL/GenBank/DDBJ databases">
        <authorList>
            <person name="Varghese N."/>
            <person name="Submissions S."/>
        </authorList>
    </citation>
    <scope>NUCLEOTIDE SEQUENCE [LARGE SCALE GENOMIC DNA]</scope>
    <source>
        <strain evidence="8">DSM 44531</strain>
    </source>
</reference>
<dbReference type="Gene3D" id="3.40.50.1010">
    <property type="entry name" value="5'-nuclease"/>
    <property type="match status" value="1"/>
</dbReference>
<dbReference type="EMBL" id="FTOF01000003">
    <property type="protein sequence ID" value="SIS42617.1"/>
    <property type="molecule type" value="Genomic_DNA"/>
</dbReference>
<feature type="domain" description="PIN" evidence="6">
    <location>
        <begin position="11"/>
        <end position="133"/>
    </location>
</feature>
<keyword evidence="1" id="KW-1277">Toxin-antitoxin system</keyword>
<dbReference type="SUPFAM" id="SSF88723">
    <property type="entry name" value="PIN domain-like"/>
    <property type="match status" value="1"/>
</dbReference>
<dbReference type="GO" id="GO:0016787">
    <property type="term" value="F:hydrolase activity"/>
    <property type="evidence" value="ECO:0007669"/>
    <property type="project" value="UniProtKB-KW"/>
</dbReference>
<dbReference type="STRING" id="1161099.SAMN05444817_10327"/>
<evidence type="ECO:0000256" key="5">
    <source>
        <dbReference type="ARBA" id="ARBA00022842"/>
    </source>
</evidence>
<evidence type="ECO:0000256" key="3">
    <source>
        <dbReference type="ARBA" id="ARBA00022723"/>
    </source>
</evidence>
<keyword evidence="3" id="KW-0479">Metal-binding</keyword>
<dbReference type="Proteomes" id="UP000186292">
    <property type="component" value="Unassembled WGS sequence"/>
</dbReference>
<keyword evidence="2" id="KW-0540">Nuclease</keyword>
<dbReference type="RefSeq" id="WP_076598669.1">
    <property type="nucleotide sequence ID" value="NZ_CP046976.1"/>
</dbReference>
<proteinExistence type="predicted"/>
<evidence type="ECO:0000256" key="4">
    <source>
        <dbReference type="ARBA" id="ARBA00022801"/>
    </source>
</evidence>
<dbReference type="Pfam" id="PF01850">
    <property type="entry name" value="PIN"/>
    <property type="match status" value="1"/>
</dbReference>
<organism evidence="7 8">
    <name type="scientific">Corynebacterium appendicis CIP 107643</name>
    <dbReference type="NCBI Taxonomy" id="1161099"/>
    <lineage>
        <taxon>Bacteria</taxon>
        <taxon>Bacillati</taxon>
        <taxon>Actinomycetota</taxon>
        <taxon>Actinomycetes</taxon>
        <taxon>Mycobacteriales</taxon>
        <taxon>Corynebacteriaceae</taxon>
        <taxon>Corynebacterium</taxon>
    </lineage>
</organism>